<sequence>MDGETGFTNPNHHNKGNRSHESGISYRFHGVSEPVWLASRHFVSRNGNVALKTNRVFEPREPVGASPSLSLQYESIVCVPSYCPFVWEEEKWPNMYMICEYLSLQRNISSSEVVTALSHPIKLDVAVSSTNLWRE</sequence>
<dbReference type="EMBL" id="CCYD01003055">
    <property type="protein sequence ID" value="CEG49508.1"/>
    <property type="molecule type" value="Genomic_DNA"/>
</dbReference>
<name>A0A0P1B414_PLAHL</name>
<evidence type="ECO:0000313" key="1">
    <source>
        <dbReference type="EMBL" id="CEG49508.1"/>
    </source>
</evidence>
<accession>A0A0P1B414</accession>
<dbReference type="GeneID" id="36402323"/>
<dbReference type="RefSeq" id="XP_024585877.1">
    <property type="nucleotide sequence ID" value="XM_024720705.1"/>
</dbReference>
<protein>
    <submittedName>
        <fullName evidence="1">Uncharacterized protein</fullName>
    </submittedName>
</protein>
<dbReference type="Proteomes" id="UP000054928">
    <property type="component" value="Unassembled WGS sequence"/>
</dbReference>
<reference evidence="2" key="1">
    <citation type="submission" date="2014-09" db="EMBL/GenBank/DDBJ databases">
        <authorList>
            <person name="Sharma Rahul"/>
            <person name="Thines Marco"/>
        </authorList>
    </citation>
    <scope>NUCLEOTIDE SEQUENCE [LARGE SCALE GENOMIC DNA]</scope>
</reference>
<evidence type="ECO:0000313" key="2">
    <source>
        <dbReference type="Proteomes" id="UP000054928"/>
    </source>
</evidence>
<organism evidence="1 2">
    <name type="scientific">Plasmopara halstedii</name>
    <name type="common">Downy mildew of sunflower</name>
    <dbReference type="NCBI Taxonomy" id="4781"/>
    <lineage>
        <taxon>Eukaryota</taxon>
        <taxon>Sar</taxon>
        <taxon>Stramenopiles</taxon>
        <taxon>Oomycota</taxon>
        <taxon>Peronosporomycetes</taxon>
        <taxon>Peronosporales</taxon>
        <taxon>Peronosporaceae</taxon>
        <taxon>Plasmopara</taxon>
    </lineage>
</organism>
<dbReference type="AlphaFoldDB" id="A0A0P1B414"/>
<keyword evidence="2" id="KW-1185">Reference proteome</keyword>
<proteinExistence type="predicted"/>